<reference evidence="5 6" key="1">
    <citation type="submission" date="2019-07" db="EMBL/GenBank/DDBJ databases">
        <title>Quadrisphaera sp. strain DD2A genome sequencing and assembly.</title>
        <authorList>
            <person name="Kim I."/>
        </authorList>
    </citation>
    <scope>NUCLEOTIDE SEQUENCE [LARGE SCALE GENOMIC DNA]</scope>
    <source>
        <strain evidence="5 6">DD2A</strain>
    </source>
</reference>
<feature type="compositionally biased region" description="Low complexity" evidence="1">
    <location>
        <begin position="164"/>
        <end position="178"/>
    </location>
</feature>
<dbReference type="PROSITE" id="PS51318">
    <property type="entry name" value="TAT"/>
    <property type="match status" value="1"/>
</dbReference>
<dbReference type="InterPro" id="IPR038507">
    <property type="entry name" value="YcnI-like_sf"/>
</dbReference>
<sequence>MPSRRLPAGARAAATAALAAGLLLVPVAAASAHVHVTPDTTAAGSYALLDVRVPNESATASTTKVELTLPTDHPFTYAAVQPVPGWTAQVTEEPLATPVVVEGTTLTKAPRTITWTAQAGAGIAPGQFQQFPVSVGALPAAGTTVQLPATQTYSDGTVVAWDQPVPANGAEPENPAPEFTTTAAASGHHHDDESTSATASASGASGTGDAGASAGGTSAGTWLGATGALLGAVALVVSLVRRRPAAVTS</sequence>
<gene>
    <name evidence="5" type="ORF">FMM08_07460</name>
</gene>
<keyword evidence="3" id="KW-0732">Signal</keyword>
<evidence type="ECO:0000256" key="3">
    <source>
        <dbReference type="SAM" id="SignalP"/>
    </source>
</evidence>
<dbReference type="EMBL" id="VKAC01000004">
    <property type="protein sequence ID" value="TXR56858.1"/>
    <property type="molecule type" value="Genomic_DNA"/>
</dbReference>
<feature type="chain" id="PRO_5038590760" evidence="3">
    <location>
        <begin position="20"/>
        <end position="249"/>
    </location>
</feature>
<dbReference type="Proteomes" id="UP000321234">
    <property type="component" value="Unassembled WGS sequence"/>
</dbReference>
<evidence type="ECO:0000256" key="2">
    <source>
        <dbReference type="SAM" id="Phobius"/>
    </source>
</evidence>
<evidence type="ECO:0000259" key="4">
    <source>
        <dbReference type="Pfam" id="PF07987"/>
    </source>
</evidence>
<dbReference type="InterPro" id="IPR006311">
    <property type="entry name" value="TAT_signal"/>
</dbReference>
<feature type="signal peptide" evidence="3">
    <location>
        <begin position="1"/>
        <end position="19"/>
    </location>
</feature>
<dbReference type="InterPro" id="IPR012533">
    <property type="entry name" value="YcnI-copper_dom"/>
</dbReference>
<dbReference type="AlphaFoldDB" id="A0A5C8ZI58"/>
<dbReference type="OrthoDB" id="9810871at2"/>
<organism evidence="5 6">
    <name type="scientific">Quadrisphaera setariae</name>
    <dbReference type="NCBI Taxonomy" id="2593304"/>
    <lineage>
        <taxon>Bacteria</taxon>
        <taxon>Bacillati</taxon>
        <taxon>Actinomycetota</taxon>
        <taxon>Actinomycetes</taxon>
        <taxon>Kineosporiales</taxon>
        <taxon>Kineosporiaceae</taxon>
        <taxon>Quadrisphaera</taxon>
    </lineage>
</organism>
<evidence type="ECO:0000256" key="1">
    <source>
        <dbReference type="SAM" id="MobiDB-lite"/>
    </source>
</evidence>
<protein>
    <submittedName>
        <fullName evidence="5">YcnI family protein</fullName>
    </submittedName>
</protein>
<accession>A0A5C8ZI58</accession>
<dbReference type="Gene3D" id="2.60.40.2230">
    <property type="entry name" value="Uncharacterised protein YcnI-like PF07987, DUF1775"/>
    <property type="match status" value="1"/>
</dbReference>
<feature type="compositionally biased region" description="Gly residues" evidence="1">
    <location>
        <begin position="205"/>
        <end position="215"/>
    </location>
</feature>
<evidence type="ECO:0000313" key="6">
    <source>
        <dbReference type="Proteomes" id="UP000321234"/>
    </source>
</evidence>
<feature type="transmembrane region" description="Helical" evidence="2">
    <location>
        <begin position="222"/>
        <end position="240"/>
    </location>
</feature>
<dbReference type="CDD" id="cd08545">
    <property type="entry name" value="YcnI_like"/>
    <property type="match status" value="1"/>
</dbReference>
<feature type="region of interest" description="Disordered" evidence="1">
    <location>
        <begin position="163"/>
        <end position="215"/>
    </location>
</feature>
<proteinExistence type="predicted"/>
<feature type="compositionally biased region" description="Low complexity" evidence="1">
    <location>
        <begin position="195"/>
        <end position="204"/>
    </location>
</feature>
<dbReference type="Pfam" id="PF07987">
    <property type="entry name" value="DUF1775"/>
    <property type="match status" value="1"/>
</dbReference>
<keyword evidence="2" id="KW-0812">Transmembrane</keyword>
<keyword evidence="2" id="KW-1133">Transmembrane helix</keyword>
<evidence type="ECO:0000313" key="5">
    <source>
        <dbReference type="EMBL" id="TXR56858.1"/>
    </source>
</evidence>
<comment type="caution">
    <text evidence="5">The sequence shown here is derived from an EMBL/GenBank/DDBJ whole genome shotgun (WGS) entry which is preliminary data.</text>
</comment>
<keyword evidence="6" id="KW-1185">Reference proteome</keyword>
<keyword evidence="2" id="KW-0472">Membrane</keyword>
<name>A0A5C8ZI58_9ACTN</name>
<feature type="domain" description="YncI copper-binding" evidence="4">
    <location>
        <begin position="33"/>
        <end position="179"/>
    </location>
</feature>